<dbReference type="KEGG" id="nmo:Nmlp_3376"/>
<dbReference type="InterPro" id="IPR030888">
    <property type="entry name" value="Put_ccm"/>
</dbReference>
<dbReference type="NCBIfam" id="TIGR04391">
    <property type="entry name" value="CcmD_alt_fam"/>
    <property type="match status" value="1"/>
</dbReference>
<keyword evidence="1" id="KW-0472">Membrane</keyword>
<keyword evidence="1" id="KW-0812">Transmembrane</keyword>
<evidence type="ECO:0000313" key="3">
    <source>
        <dbReference type="Proteomes" id="UP000011867"/>
    </source>
</evidence>
<gene>
    <name evidence="2" type="ordered locus">Nmlp_3376</name>
</gene>
<sequence length="44" mass="4981">MEPLLVFGYGTIFAALVVYVLHLRSRLSEAERRLEDIAASDRDS</sequence>
<dbReference type="AlphaFoldDB" id="M1XSX6"/>
<feature type="transmembrane region" description="Helical" evidence="1">
    <location>
        <begin position="6"/>
        <end position="23"/>
    </location>
</feature>
<reference evidence="2 3" key="1">
    <citation type="journal article" date="2013" name="Genome Announc.">
        <title>Genome of the haloarchaeon Natronomonas moolapensis, a neutrophilic member of a previously haloalkaliphilic genus.</title>
        <authorList>
            <person name="Dyall-Smith M.L."/>
            <person name="Pfeiffer F."/>
            <person name="Oberwinkler T."/>
            <person name="Klee K."/>
            <person name="Rampp M."/>
            <person name="Palm P."/>
            <person name="Gross K."/>
            <person name="Schuster S.C."/>
            <person name="Oesterhelt D."/>
        </authorList>
    </citation>
    <scope>NUCLEOTIDE SEQUENCE [LARGE SCALE GENOMIC DNA]</scope>
    <source>
        <strain evidence="3">DSM 18674 / JCM 14361 / 8.8.11</strain>
    </source>
</reference>
<dbReference type="RefSeq" id="WP_015410246.1">
    <property type="nucleotide sequence ID" value="NC_020388.1"/>
</dbReference>
<keyword evidence="1" id="KW-1133">Transmembrane helix</keyword>
<name>M1XSX6_NATM8</name>
<dbReference type="HOGENOM" id="CLU_216665_0_0_2"/>
<evidence type="ECO:0000313" key="2">
    <source>
        <dbReference type="EMBL" id="CCQ37505.1"/>
    </source>
</evidence>
<organism evidence="2 3">
    <name type="scientific">Natronomonas moolapensis (strain DSM 18674 / CECT 7526 / JCM 14361 / 8.8.11)</name>
    <dbReference type="NCBI Taxonomy" id="268739"/>
    <lineage>
        <taxon>Archaea</taxon>
        <taxon>Methanobacteriati</taxon>
        <taxon>Methanobacteriota</taxon>
        <taxon>Stenosarchaea group</taxon>
        <taxon>Halobacteria</taxon>
        <taxon>Halobacteriales</taxon>
        <taxon>Natronomonadaceae</taxon>
        <taxon>Natronomonas</taxon>
    </lineage>
</organism>
<evidence type="ECO:0000256" key="1">
    <source>
        <dbReference type="SAM" id="Phobius"/>
    </source>
</evidence>
<dbReference type="Proteomes" id="UP000011867">
    <property type="component" value="Chromosome"/>
</dbReference>
<dbReference type="STRING" id="268739.Nmlp_3376"/>
<dbReference type="eggNOG" id="arCOG11358">
    <property type="taxonomic scope" value="Archaea"/>
</dbReference>
<proteinExistence type="predicted"/>
<keyword evidence="3" id="KW-1185">Reference proteome</keyword>
<dbReference type="EMBL" id="HF582854">
    <property type="protein sequence ID" value="CCQ37505.1"/>
    <property type="molecule type" value="Genomic_DNA"/>
</dbReference>
<protein>
    <recommendedName>
        <fullName evidence="4">CcmD family protein</fullName>
    </recommendedName>
</protein>
<dbReference type="GeneID" id="14651848"/>
<accession>M1XSX6</accession>
<evidence type="ECO:0008006" key="4">
    <source>
        <dbReference type="Google" id="ProtNLM"/>
    </source>
</evidence>